<dbReference type="GO" id="GO:0006412">
    <property type="term" value="P:translation"/>
    <property type="evidence" value="ECO:0007669"/>
    <property type="project" value="UniProtKB-UniRule"/>
</dbReference>
<dbReference type="Gene3D" id="3.40.5.10">
    <property type="entry name" value="Ribosomal protein L9, N-terminal domain"/>
    <property type="match status" value="1"/>
</dbReference>
<feature type="compositionally biased region" description="Polar residues" evidence="9">
    <location>
        <begin position="170"/>
        <end position="181"/>
    </location>
</feature>
<evidence type="ECO:0000256" key="4">
    <source>
        <dbReference type="ARBA" id="ARBA00022980"/>
    </source>
</evidence>
<dbReference type="AlphaFoldDB" id="A0A831TDF9"/>
<gene>
    <name evidence="7" type="primary">rplI</name>
    <name evidence="11" type="ORF">ENP34_01260</name>
</gene>
<dbReference type="Gene3D" id="3.10.430.100">
    <property type="entry name" value="Ribosomal protein L9, C-terminal domain"/>
    <property type="match status" value="1"/>
</dbReference>
<feature type="region of interest" description="Disordered" evidence="9">
    <location>
        <begin position="151"/>
        <end position="181"/>
    </location>
</feature>
<dbReference type="InterPro" id="IPR020594">
    <property type="entry name" value="Ribosomal_bL9_bac/chp"/>
</dbReference>
<dbReference type="PROSITE" id="PS00651">
    <property type="entry name" value="RIBOSOMAL_L9"/>
    <property type="match status" value="1"/>
</dbReference>
<dbReference type="InterPro" id="IPR020070">
    <property type="entry name" value="Ribosomal_bL9_N"/>
</dbReference>
<dbReference type="GO" id="GO:1990904">
    <property type="term" value="C:ribonucleoprotein complex"/>
    <property type="evidence" value="ECO:0007669"/>
    <property type="project" value="UniProtKB-KW"/>
</dbReference>
<dbReference type="EMBL" id="DSIY01000028">
    <property type="protein sequence ID" value="HEG90065.1"/>
    <property type="molecule type" value="Genomic_DNA"/>
</dbReference>
<reference evidence="11" key="1">
    <citation type="journal article" date="2020" name="mSystems">
        <title>Genome- and Community-Level Interaction Insights into Carbon Utilization and Element Cycling Functions of Hydrothermarchaeota in Hydrothermal Sediment.</title>
        <authorList>
            <person name="Zhou Z."/>
            <person name="Liu Y."/>
            <person name="Xu W."/>
            <person name="Pan J."/>
            <person name="Luo Z.H."/>
            <person name="Li M."/>
        </authorList>
    </citation>
    <scope>NUCLEOTIDE SEQUENCE [LARGE SCALE GENOMIC DNA]</scope>
    <source>
        <strain evidence="11">SpSt-210</strain>
    </source>
</reference>
<sequence length="181" mass="19451">MKVILLQDVPKLGTAGSIATVSDGYARNYLIPKGLAEPATPSRLKVAEQRLAAERRRIAREEEAMRSLAERLDGLRLVIAAHVGESGRLYGSITAQDIAEKLRETIGEEIDRRKIELDEPIRTIGEHQVPVHLVGQLRPVITVIVTSPEEATAGAQVAPAASESDATGEAESQSSEPGAEE</sequence>
<dbReference type="SUPFAM" id="SSF55653">
    <property type="entry name" value="Ribosomal protein L9 C-domain"/>
    <property type="match status" value="1"/>
</dbReference>
<evidence type="ECO:0000256" key="5">
    <source>
        <dbReference type="ARBA" id="ARBA00023274"/>
    </source>
</evidence>
<dbReference type="NCBIfam" id="TIGR00158">
    <property type="entry name" value="L9"/>
    <property type="match status" value="1"/>
</dbReference>
<dbReference type="SUPFAM" id="SSF55658">
    <property type="entry name" value="L9 N-domain-like"/>
    <property type="match status" value="1"/>
</dbReference>
<name>A0A831TDF9_9BACT</name>
<evidence type="ECO:0000256" key="6">
    <source>
        <dbReference type="ARBA" id="ARBA00035292"/>
    </source>
</evidence>
<dbReference type="PANTHER" id="PTHR21368">
    <property type="entry name" value="50S RIBOSOMAL PROTEIN L9"/>
    <property type="match status" value="1"/>
</dbReference>
<dbReference type="GO" id="GO:0005840">
    <property type="term" value="C:ribosome"/>
    <property type="evidence" value="ECO:0007669"/>
    <property type="project" value="UniProtKB-KW"/>
</dbReference>
<dbReference type="InterPro" id="IPR000244">
    <property type="entry name" value="Ribosomal_bL9"/>
</dbReference>
<keyword evidence="5 7" id="KW-0687">Ribonucleoprotein</keyword>
<evidence type="ECO:0000256" key="8">
    <source>
        <dbReference type="SAM" id="Coils"/>
    </source>
</evidence>
<dbReference type="GO" id="GO:0003735">
    <property type="term" value="F:structural constituent of ribosome"/>
    <property type="evidence" value="ECO:0007669"/>
    <property type="project" value="InterPro"/>
</dbReference>
<evidence type="ECO:0000256" key="1">
    <source>
        <dbReference type="ARBA" id="ARBA00010605"/>
    </source>
</evidence>
<keyword evidence="4 7" id="KW-0689">Ribosomal protein</keyword>
<keyword evidence="2 7" id="KW-0699">rRNA-binding</keyword>
<evidence type="ECO:0000256" key="2">
    <source>
        <dbReference type="ARBA" id="ARBA00022730"/>
    </source>
</evidence>
<evidence type="ECO:0000256" key="7">
    <source>
        <dbReference type="HAMAP-Rule" id="MF_00503"/>
    </source>
</evidence>
<keyword evidence="3 7" id="KW-0694">RNA-binding</keyword>
<dbReference type="InterPro" id="IPR036791">
    <property type="entry name" value="Ribosomal_bL9_C_sf"/>
</dbReference>
<organism evidence="11">
    <name type="scientific">Thermorudis peleae</name>
    <dbReference type="NCBI Taxonomy" id="1382356"/>
    <lineage>
        <taxon>Bacteria</taxon>
        <taxon>Pseudomonadati</taxon>
        <taxon>Thermomicrobiota</taxon>
        <taxon>Thermomicrobia</taxon>
        <taxon>Thermomicrobia incertae sedis</taxon>
        <taxon>Thermorudis</taxon>
    </lineage>
</organism>
<comment type="caution">
    <text evidence="11">The sequence shown here is derived from an EMBL/GenBank/DDBJ whole genome shotgun (WGS) entry which is preliminary data.</text>
</comment>
<accession>A0A831TDF9</accession>
<proteinExistence type="inferred from homology"/>
<dbReference type="InterPro" id="IPR020069">
    <property type="entry name" value="Ribosomal_bL9_C"/>
</dbReference>
<keyword evidence="8" id="KW-0175">Coiled coil</keyword>
<feature type="coiled-coil region" evidence="8">
    <location>
        <begin position="44"/>
        <end position="78"/>
    </location>
</feature>
<dbReference type="InterPro" id="IPR036935">
    <property type="entry name" value="Ribosomal_bL9_N_sf"/>
</dbReference>
<dbReference type="Pfam" id="PF01281">
    <property type="entry name" value="Ribosomal_L9_N"/>
    <property type="match status" value="1"/>
</dbReference>
<evidence type="ECO:0000259" key="10">
    <source>
        <dbReference type="PROSITE" id="PS00651"/>
    </source>
</evidence>
<dbReference type="InterPro" id="IPR009027">
    <property type="entry name" value="Ribosomal_bL9/RNase_H1_N"/>
</dbReference>
<comment type="similarity">
    <text evidence="1 7">Belongs to the bacterial ribosomal protein bL9 family.</text>
</comment>
<dbReference type="HAMAP" id="MF_00503">
    <property type="entry name" value="Ribosomal_bL9"/>
    <property type="match status" value="1"/>
</dbReference>
<comment type="function">
    <text evidence="7">Binds to the 23S rRNA.</text>
</comment>
<evidence type="ECO:0000256" key="3">
    <source>
        <dbReference type="ARBA" id="ARBA00022884"/>
    </source>
</evidence>
<dbReference type="Pfam" id="PF03948">
    <property type="entry name" value="Ribosomal_L9_C"/>
    <property type="match status" value="1"/>
</dbReference>
<evidence type="ECO:0000256" key="9">
    <source>
        <dbReference type="SAM" id="MobiDB-lite"/>
    </source>
</evidence>
<feature type="domain" description="Ribosomal protein L9" evidence="10">
    <location>
        <begin position="13"/>
        <end position="40"/>
    </location>
</feature>
<protein>
    <recommendedName>
        <fullName evidence="6 7">Large ribosomal subunit protein bL9</fullName>
    </recommendedName>
</protein>
<dbReference type="GO" id="GO:0019843">
    <property type="term" value="F:rRNA binding"/>
    <property type="evidence" value="ECO:0007669"/>
    <property type="project" value="UniProtKB-UniRule"/>
</dbReference>
<evidence type="ECO:0000313" key="11">
    <source>
        <dbReference type="EMBL" id="HEG90065.1"/>
    </source>
</evidence>